<protein>
    <submittedName>
        <fullName evidence="1">Uncharacterized protein</fullName>
    </submittedName>
</protein>
<evidence type="ECO:0000313" key="1">
    <source>
        <dbReference type="EMBL" id="OQP44435.1"/>
    </source>
</evidence>
<accession>A0A1V9EET5</accession>
<sequence>MLLVFDVNNLVEHKMLHMDTSTYYRKTMVYTHIEDRHLCRQQSCETGQVFFLWQHKPERSGV</sequence>
<name>A0A1V9EET5_9BACT</name>
<dbReference type="Proteomes" id="UP000192610">
    <property type="component" value="Unassembled WGS sequence"/>
</dbReference>
<proteinExistence type="predicted"/>
<evidence type="ECO:0000313" key="2">
    <source>
        <dbReference type="Proteomes" id="UP000192610"/>
    </source>
</evidence>
<gene>
    <name evidence="1" type="ORF">A4H97_08625</name>
</gene>
<dbReference type="AlphaFoldDB" id="A0A1V9EET5"/>
<comment type="caution">
    <text evidence="1">The sequence shown here is derived from an EMBL/GenBank/DDBJ whole genome shotgun (WGS) entry which is preliminary data.</text>
</comment>
<dbReference type="EMBL" id="LVXG01000034">
    <property type="protein sequence ID" value="OQP44435.1"/>
    <property type="molecule type" value="Genomic_DNA"/>
</dbReference>
<reference evidence="2" key="1">
    <citation type="submission" date="2016-04" db="EMBL/GenBank/DDBJ databases">
        <authorList>
            <person name="Chen L."/>
            <person name="Zhuang W."/>
            <person name="Wang G."/>
        </authorList>
    </citation>
    <scope>NUCLEOTIDE SEQUENCE [LARGE SCALE GENOMIC DNA]</scope>
    <source>
        <strain evidence="2">17621</strain>
    </source>
</reference>
<keyword evidence="2" id="KW-1185">Reference proteome</keyword>
<organism evidence="1 2">
    <name type="scientific">Niastella yeongjuensis</name>
    <dbReference type="NCBI Taxonomy" id="354355"/>
    <lineage>
        <taxon>Bacteria</taxon>
        <taxon>Pseudomonadati</taxon>
        <taxon>Bacteroidota</taxon>
        <taxon>Chitinophagia</taxon>
        <taxon>Chitinophagales</taxon>
        <taxon>Chitinophagaceae</taxon>
        <taxon>Niastella</taxon>
    </lineage>
</organism>